<gene>
    <name evidence="8" type="primary">LOC105910185</name>
</gene>
<dbReference type="InterPro" id="IPR018114">
    <property type="entry name" value="TRYPSIN_HIS"/>
</dbReference>
<dbReference type="PROSITE" id="PS00134">
    <property type="entry name" value="TRYPSIN_HIS"/>
    <property type="match status" value="1"/>
</dbReference>
<dbReference type="InterPro" id="IPR009003">
    <property type="entry name" value="Peptidase_S1_PA"/>
</dbReference>
<feature type="domain" description="Peptidase S1" evidence="6">
    <location>
        <begin position="125"/>
        <end position="257"/>
    </location>
</feature>
<keyword evidence="7" id="KW-1185">Reference proteome</keyword>
<evidence type="ECO:0000256" key="1">
    <source>
        <dbReference type="ARBA" id="ARBA00022670"/>
    </source>
</evidence>
<feature type="compositionally biased region" description="Polar residues" evidence="5">
    <location>
        <begin position="61"/>
        <end position="73"/>
    </location>
</feature>
<accession>A0A6P8F024</accession>
<dbReference type="PROSITE" id="PS50240">
    <property type="entry name" value="TRYPSIN_DOM"/>
    <property type="match status" value="1"/>
</dbReference>
<dbReference type="CDD" id="cd00190">
    <property type="entry name" value="Tryp_SPc"/>
    <property type="match status" value="1"/>
</dbReference>
<dbReference type="InterPro" id="IPR001254">
    <property type="entry name" value="Trypsin_dom"/>
</dbReference>
<dbReference type="SMART" id="SM00020">
    <property type="entry name" value="Tryp_SPc"/>
    <property type="match status" value="1"/>
</dbReference>
<dbReference type="RefSeq" id="XP_031417410.1">
    <property type="nucleotide sequence ID" value="XM_031561550.1"/>
</dbReference>
<sequence>MPPPTPSENIASPGVTLATSETITSPGNGSTTPDIRPTTTATTSDTTGTITTAESFPHIENATTAPNENITSPGLTFTTSETITSTGNGSTTPDVRPTTTATTSDTTGTITTAGNCGRAPLNRWILGGEGDPSGNWPWQVSIHIENGNTGQHTCRGTLINNQWVLTAAHCVERRDPTLYTVYLGRQTQNITANPNEVKRSVQSVVTHPDFTTLYDAGNDIALIKLREPVTFTEYIRPVCLQSNMSTFHNGTTCWATG</sequence>
<dbReference type="GO" id="GO:0004252">
    <property type="term" value="F:serine-type endopeptidase activity"/>
    <property type="evidence" value="ECO:0007669"/>
    <property type="project" value="InterPro"/>
</dbReference>
<dbReference type="Gene3D" id="2.40.10.10">
    <property type="entry name" value="Trypsin-like serine proteases"/>
    <property type="match status" value="1"/>
</dbReference>
<keyword evidence="1" id="KW-0645">Protease</keyword>
<evidence type="ECO:0000256" key="4">
    <source>
        <dbReference type="ARBA" id="ARBA00023157"/>
    </source>
</evidence>
<dbReference type="InterPro" id="IPR001314">
    <property type="entry name" value="Peptidase_S1A"/>
</dbReference>
<dbReference type="GO" id="GO:0006508">
    <property type="term" value="P:proteolysis"/>
    <property type="evidence" value="ECO:0007669"/>
    <property type="project" value="UniProtKB-KW"/>
</dbReference>
<dbReference type="PANTHER" id="PTHR24252">
    <property type="entry name" value="ACROSIN-RELATED"/>
    <property type="match status" value="1"/>
</dbReference>
<evidence type="ECO:0000313" key="8">
    <source>
        <dbReference type="RefSeq" id="XP_031417410.1"/>
    </source>
</evidence>
<keyword evidence="2" id="KW-0378">Hydrolase</keyword>
<dbReference type="FunFam" id="2.40.10.10:FF:000060">
    <property type="entry name" value="Acrosin"/>
    <property type="match status" value="1"/>
</dbReference>
<dbReference type="Proteomes" id="UP000515152">
    <property type="component" value="Chromosome 23"/>
</dbReference>
<reference evidence="8" key="1">
    <citation type="submission" date="2025-08" db="UniProtKB">
        <authorList>
            <consortium name="RefSeq"/>
        </authorList>
    </citation>
    <scope>IDENTIFICATION</scope>
</reference>
<dbReference type="GeneID" id="105910185"/>
<evidence type="ECO:0000256" key="5">
    <source>
        <dbReference type="SAM" id="MobiDB-lite"/>
    </source>
</evidence>
<protein>
    <submittedName>
        <fullName evidence="8">Testisin-like</fullName>
    </submittedName>
</protein>
<dbReference type="SUPFAM" id="SSF50494">
    <property type="entry name" value="Trypsin-like serine proteases"/>
    <property type="match status" value="1"/>
</dbReference>
<evidence type="ECO:0000256" key="3">
    <source>
        <dbReference type="ARBA" id="ARBA00022825"/>
    </source>
</evidence>
<proteinExistence type="predicted"/>
<keyword evidence="3" id="KW-0720">Serine protease</keyword>
<dbReference type="PRINTS" id="PR00722">
    <property type="entry name" value="CHYMOTRYPSIN"/>
</dbReference>
<feature type="compositionally biased region" description="Low complexity" evidence="5">
    <location>
        <begin position="74"/>
        <end position="112"/>
    </location>
</feature>
<dbReference type="KEGG" id="char:105910185"/>
<dbReference type="OrthoDB" id="10002959at2759"/>
<dbReference type="PANTHER" id="PTHR24252:SF7">
    <property type="entry name" value="HYALIN"/>
    <property type="match status" value="1"/>
</dbReference>
<evidence type="ECO:0000259" key="6">
    <source>
        <dbReference type="PROSITE" id="PS50240"/>
    </source>
</evidence>
<name>A0A6P8F024_CLUHA</name>
<evidence type="ECO:0000313" key="7">
    <source>
        <dbReference type="Proteomes" id="UP000515152"/>
    </source>
</evidence>
<keyword evidence="4" id="KW-1015">Disulfide bond</keyword>
<evidence type="ECO:0000256" key="2">
    <source>
        <dbReference type="ARBA" id="ARBA00022801"/>
    </source>
</evidence>
<dbReference type="AlphaFoldDB" id="A0A6P8F024"/>
<feature type="region of interest" description="Disordered" evidence="5">
    <location>
        <begin position="21"/>
        <end position="112"/>
    </location>
</feature>
<dbReference type="InterPro" id="IPR043504">
    <property type="entry name" value="Peptidase_S1_PA_chymotrypsin"/>
</dbReference>
<feature type="compositionally biased region" description="Low complexity" evidence="5">
    <location>
        <begin position="29"/>
        <end position="53"/>
    </location>
</feature>
<dbReference type="Pfam" id="PF00089">
    <property type="entry name" value="Trypsin"/>
    <property type="match status" value="1"/>
</dbReference>
<organism evidence="7 8">
    <name type="scientific">Clupea harengus</name>
    <name type="common">Atlantic herring</name>
    <dbReference type="NCBI Taxonomy" id="7950"/>
    <lineage>
        <taxon>Eukaryota</taxon>
        <taxon>Metazoa</taxon>
        <taxon>Chordata</taxon>
        <taxon>Craniata</taxon>
        <taxon>Vertebrata</taxon>
        <taxon>Euteleostomi</taxon>
        <taxon>Actinopterygii</taxon>
        <taxon>Neopterygii</taxon>
        <taxon>Teleostei</taxon>
        <taxon>Clupei</taxon>
        <taxon>Clupeiformes</taxon>
        <taxon>Clupeoidei</taxon>
        <taxon>Clupeidae</taxon>
        <taxon>Clupea</taxon>
    </lineage>
</organism>